<keyword evidence="2" id="KW-1185">Reference proteome</keyword>
<sequence length="54" mass="6159">MTSSGLEPANFRLVAHPLFLFRIRICCIFDSTFHHDSYVSDAIPRMGLPQSLYS</sequence>
<accession>A0A2J7QF13</accession>
<comment type="caution">
    <text evidence="1">The sequence shown here is derived from an EMBL/GenBank/DDBJ whole genome shotgun (WGS) entry which is preliminary data.</text>
</comment>
<dbReference type="InParanoid" id="A0A2J7QF13"/>
<dbReference type="Proteomes" id="UP000235965">
    <property type="component" value="Unassembled WGS sequence"/>
</dbReference>
<reference evidence="1 2" key="1">
    <citation type="submission" date="2017-12" db="EMBL/GenBank/DDBJ databases">
        <title>Hemimetabolous genomes reveal molecular basis of termite eusociality.</title>
        <authorList>
            <person name="Harrison M.C."/>
            <person name="Jongepier E."/>
            <person name="Robertson H.M."/>
            <person name="Arning N."/>
            <person name="Bitard-Feildel T."/>
            <person name="Chao H."/>
            <person name="Childers C.P."/>
            <person name="Dinh H."/>
            <person name="Doddapaneni H."/>
            <person name="Dugan S."/>
            <person name="Gowin J."/>
            <person name="Greiner C."/>
            <person name="Han Y."/>
            <person name="Hu H."/>
            <person name="Hughes D.S.T."/>
            <person name="Huylmans A.-K."/>
            <person name="Kemena C."/>
            <person name="Kremer L.P.M."/>
            <person name="Lee S.L."/>
            <person name="Lopez-Ezquerra A."/>
            <person name="Mallet L."/>
            <person name="Monroy-Kuhn J.M."/>
            <person name="Moser A."/>
            <person name="Murali S.C."/>
            <person name="Muzny D.M."/>
            <person name="Otani S."/>
            <person name="Piulachs M.-D."/>
            <person name="Poelchau M."/>
            <person name="Qu J."/>
            <person name="Schaub F."/>
            <person name="Wada-Katsumata A."/>
            <person name="Worley K.C."/>
            <person name="Xie Q."/>
            <person name="Ylla G."/>
            <person name="Poulsen M."/>
            <person name="Gibbs R.A."/>
            <person name="Schal C."/>
            <person name="Richards S."/>
            <person name="Belles X."/>
            <person name="Korb J."/>
            <person name="Bornberg-Bauer E."/>
        </authorList>
    </citation>
    <scope>NUCLEOTIDE SEQUENCE [LARGE SCALE GENOMIC DNA]</scope>
    <source>
        <tissue evidence="1">Whole body</tissue>
    </source>
</reference>
<proteinExistence type="predicted"/>
<protein>
    <submittedName>
        <fullName evidence="1">Uncharacterized protein</fullName>
    </submittedName>
</protein>
<evidence type="ECO:0000313" key="2">
    <source>
        <dbReference type="Proteomes" id="UP000235965"/>
    </source>
</evidence>
<name>A0A2J7QF13_9NEOP</name>
<organism evidence="1 2">
    <name type="scientific">Cryptotermes secundus</name>
    <dbReference type="NCBI Taxonomy" id="105785"/>
    <lineage>
        <taxon>Eukaryota</taxon>
        <taxon>Metazoa</taxon>
        <taxon>Ecdysozoa</taxon>
        <taxon>Arthropoda</taxon>
        <taxon>Hexapoda</taxon>
        <taxon>Insecta</taxon>
        <taxon>Pterygota</taxon>
        <taxon>Neoptera</taxon>
        <taxon>Polyneoptera</taxon>
        <taxon>Dictyoptera</taxon>
        <taxon>Blattodea</taxon>
        <taxon>Blattoidea</taxon>
        <taxon>Termitoidae</taxon>
        <taxon>Kalotermitidae</taxon>
        <taxon>Cryptotermitinae</taxon>
        <taxon>Cryptotermes</taxon>
    </lineage>
</organism>
<gene>
    <name evidence="1" type="ORF">B7P43_G07845</name>
</gene>
<dbReference type="EMBL" id="NEVH01015304">
    <property type="protein sequence ID" value="PNF27170.1"/>
    <property type="molecule type" value="Genomic_DNA"/>
</dbReference>
<dbReference type="AlphaFoldDB" id="A0A2J7QF13"/>
<evidence type="ECO:0000313" key="1">
    <source>
        <dbReference type="EMBL" id="PNF27170.1"/>
    </source>
</evidence>